<gene>
    <name evidence="1" type="ORF">GC093_08990</name>
</gene>
<dbReference type="PANTHER" id="PTHR10443:SF12">
    <property type="entry name" value="DIPEPTIDASE"/>
    <property type="match status" value="1"/>
</dbReference>
<dbReference type="Gene3D" id="3.20.20.140">
    <property type="entry name" value="Metal-dependent hydrolases"/>
    <property type="match status" value="1"/>
</dbReference>
<dbReference type="Pfam" id="PF01244">
    <property type="entry name" value="Peptidase_M19"/>
    <property type="match status" value="1"/>
</dbReference>
<dbReference type="GO" id="GO:0070573">
    <property type="term" value="F:metallodipeptidase activity"/>
    <property type="evidence" value="ECO:0007669"/>
    <property type="project" value="InterPro"/>
</dbReference>
<dbReference type="EMBL" id="WHOD01000045">
    <property type="protein sequence ID" value="NOU93350.1"/>
    <property type="molecule type" value="Genomic_DNA"/>
</dbReference>
<comment type="caution">
    <text evidence="1">The sequence shown here is derived from an EMBL/GenBank/DDBJ whole genome shotgun (WGS) entry which is preliminary data.</text>
</comment>
<dbReference type="PROSITE" id="PS51365">
    <property type="entry name" value="RENAL_DIPEPTIDASE_2"/>
    <property type="match status" value="1"/>
</dbReference>
<proteinExistence type="predicted"/>
<keyword evidence="2" id="KW-1185">Reference proteome</keyword>
<dbReference type="GO" id="GO:0006508">
    <property type="term" value="P:proteolysis"/>
    <property type="evidence" value="ECO:0007669"/>
    <property type="project" value="InterPro"/>
</dbReference>
<protein>
    <submittedName>
        <fullName evidence="1">Membrane dipeptidase</fullName>
    </submittedName>
</protein>
<dbReference type="SUPFAM" id="SSF51556">
    <property type="entry name" value="Metallo-dependent hydrolases"/>
    <property type="match status" value="1"/>
</dbReference>
<dbReference type="InterPro" id="IPR008257">
    <property type="entry name" value="Pept_M19"/>
</dbReference>
<organism evidence="1 2">
    <name type="scientific">Paenibacillus foliorum</name>
    <dbReference type="NCBI Taxonomy" id="2654974"/>
    <lineage>
        <taxon>Bacteria</taxon>
        <taxon>Bacillati</taxon>
        <taxon>Bacillota</taxon>
        <taxon>Bacilli</taxon>
        <taxon>Bacillales</taxon>
        <taxon>Paenibacillaceae</taxon>
        <taxon>Paenibacillus</taxon>
    </lineage>
</organism>
<name>A0A972GNP5_9BACL</name>
<dbReference type="AlphaFoldDB" id="A0A972GNP5"/>
<evidence type="ECO:0000313" key="2">
    <source>
        <dbReference type="Proteomes" id="UP000641588"/>
    </source>
</evidence>
<accession>A0A972GNP5</accession>
<evidence type="ECO:0000313" key="1">
    <source>
        <dbReference type="EMBL" id="NOU93350.1"/>
    </source>
</evidence>
<reference evidence="1" key="1">
    <citation type="submission" date="2019-10" db="EMBL/GenBank/DDBJ databases">
        <title>Description of Paenibacillus glebae sp. nov.</title>
        <authorList>
            <person name="Carlier A."/>
            <person name="Qi S."/>
        </authorList>
    </citation>
    <scope>NUCLEOTIDE SEQUENCE</scope>
    <source>
        <strain evidence="1">LMG 31456</strain>
    </source>
</reference>
<dbReference type="PANTHER" id="PTHR10443">
    <property type="entry name" value="MICROSOMAL DIPEPTIDASE"/>
    <property type="match status" value="1"/>
</dbReference>
<dbReference type="Proteomes" id="UP000641588">
    <property type="component" value="Unassembled WGS sequence"/>
</dbReference>
<sequence>MLLVRGGNSVIIIDGHCDVLWKMYENPLINFYEPQQAELDVNYENIIRSGVKIQCFAIYLPESIKQPKFDDYLEYINIFYQKIAINDKLTVIKNQSDLLQVMNGTKVGAILTLEGADAINDHSLYTQILYHLGVRMIGVTWNYANWAADGILEARKGGFSKKGKRFIKECNDLGIILDASHLSVRSFWDLADHSSSPIVATHSNAEAVCKHPRNLKDDQIRALIIKGGRIGMTFVPWFVSDAGTASIAQLIKHIEHVCALGGEKHVVLGSDFDGFDKKITDLEHTGQMDNLAQQLSRFYSDQTVEGFLYRNWFSFFKTNLPVS</sequence>
<dbReference type="InterPro" id="IPR032466">
    <property type="entry name" value="Metal_Hydrolase"/>
</dbReference>
<dbReference type="CDD" id="cd01301">
    <property type="entry name" value="rDP_like"/>
    <property type="match status" value="1"/>
</dbReference>